<keyword evidence="2" id="KW-1133">Transmembrane helix</keyword>
<name>A0A0K1JGM6_9MICO</name>
<keyword evidence="4" id="KW-1185">Reference proteome</keyword>
<dbReference type="AlphaFoldDB" id="A0A0K1JGM6"/>
<organism evidence="3 4">
    <name type="scientific">Luteipulveratus mongoliensis</name>
    <dbReference type="NCBI Taxonomy" id="571913"/>
    <lineage>
        <taxon>Bacteria</taxon>
        <taxon>Bacillati</taxon>
        <taxon>Actinomycetota</taxon>
        <taxon>Actinomycetes</taxon>
        <taxon>Micrococcales</taxon>
        <taxon>Dermacoccaceae</taxon>
        <taxon>Luteipulveratus</taxon>
    </lineage>
</organism>
<gene>
    <name evidence="3" type="ORF">VV02_07475</name>
</gene>
<evidence type="ECO:0000256" key="1">
    <source>
        <dbReference type="SAM" id="MobiDB-lite"/>
    </source>
</evidence>
<feature type="region of interest" description="Disordered" evidence="1">
    <location>
        <begin position="52"/>
        <end position="90"/>
    </location>
</feature>
<protein>
    <recommendedName>
        <fullName evidence="5">DUF3515 domain-containing protein</fullName>
    </recommendedName>
</protein>
<keyword evidence="2" id="KW-0472">Membrane</keyword>
<evidence type="ECO:0000313" key="3">
    <source>
        <dbReference type="EMBL" id="AKU15728.1"/>
    </source>
</evidence>
<keyword evidence="2" id="KW-0812">Transmembrane</keyword>
<proteinExistence type="predicted"/>
<dbReference type="Proteomes" id="UP000066480">
    <property type="component" value="Chromosome"/>
</dbReference>
<evidence type="ECO:0000256" key="2">
    <source>
        <dbReference type="SAM" id="Phobius"/>
    </source>
</evidence>
<dbReference type="RefSeq" id="WP_052590789.1">
    <property type="nucleotide sequence ID" value="NZ_CP011112.1"/>
</dbReference>
<dbReference type="KEGG" id="lmoi:VV02_07475"/>
<reference evidence="3 4" key="1">
    <citation type="submission" date="2015-03" db="EMBL/GenBank/DDBJ databases">
        <title>Luteipulveratus halotolerans sp. nov., a novel actinobacterium (Dermacoccaceae) from Sarawak, Malaysia.</title>
        <authorList>
            <person name="Juboi H."/>
            <person name="Basik A."/>
            <person name="Shamsul S.S."/>
            <person name="Arnold P."/>
            <person name="Schmitt E.K."/>
            <person name="Sanglier J.-J."/>
            <person name="Yeo T."/>
        </authorList>
    </citation>
    <scope>NUCLEOTIDE SEQUENCE [LARGE SCALE GENOMIC DNA]</scope>
    <source>
        <strain evidence="3 4">MN07-A0370</strain>
    </source>
</reference>
<sequence length="205" mass="20626">MGMQGHATRPEDNEDDESQVAPPPVKVRVRPSRTVIIVIAAAALALVLAGCGSSGSPSKPAQESQPTPASAAPAASDPAPVAEVESEGLPEAANPVDIAKKIPMCELAPGAQVGVAMGEAQAVQCTIKGNDADPSSSYPGSEASVWVYTYARPTTAADSKEGISDYGSIILGPKFVIDVGIGSADAGKYDVTVEQIAKAVGGAVT</sequence>
<dbReference type="EMBL" id="CP011112">
    <property type="protein sequence ID" value="AKU15728.1"/>
    <property type="molecule type" value="Genomic_DNA"/>
</dbReference>
<feature type="region of interest" description="Disordered" evidence="1">
    <location>
        <begin position="1"/>
        <end position="27"/>
    </location>
</feature>
<evidence type="ECO:0008006" key="5">
    <source>
        <dbReference type="Google" id="ProtNLM"/>
    </source>
</evidence>
<feature type="transmembrane region" description="Helical" evidence="2">
    <location>
        <begin position="35"/>
        <end position="55"/>
    </location>
</feature>
<feature type="compositionally biased region" description="Low complexity" evidence="1">
    <location>
        <begin position="60"/>
        <end position="83"/>
    </location>
</feature>
<accession>A0A0K1JGM6</accession>
<evidence type="ECO:0000313" key="4">
    <source>
        <dbReference type="Proteomes" id="UP000066480"/>
    </source>
</evidence>